<sequence length="265" mass="31052">MANSLIFDVPLVTKFWDIDYGTFCALPNNCRITKVIDDEDGHFNIFCTKLYDKYGNAEICFEVFNPNFEFDYVLSTVENWEAKLNKPLTTTWFMKHANRQKIREHVRNMYLSNSNSSSVTKEASNISVNAEPITKDVASAAAANKMITISLGLMTDPEFRHIFKMKYTDRFDRVFIDYGAIAGFDNPEDLIILWHIGDEYKTVKYFDTPEKLKMPLNGTVNLFFNPKRDAKRQTREDEEINIRFNIKEKDPIERFIHKEMPFKNF</sequence>
<name>A0AC34F401_9BILA</name>
<evidence type="ECO:0000313" key="1">
    <source>
        <dbReference type="Proteomes" id="UP000887579"/>
    </source>
</evidence>
<proteinExistence type="predicted"/>
<dbReference type="Proteomes" id="UP000887579">
    <property type="component" value="Unplaced"/>
</dbReference>
<evidence type="ECO:0000313" key="2">
    <source>
        <dbReference type="WBParaSite" id="ES5_v2.g11751.t1"/>
    </source>
</evidence>
<accession>A0AC34F401</accession>
<dbReference type="WBParaSite" id="ES5_v2.g11751.t1">
    <property type="protein sequence ID" value="ES5_v2.g11751.t1"/>
    <property type="gene ID" value="ES5_v2.g11751"/>
</dbReference>
<protein>
    <submittedName>
        <fullName evidence="2">Uncharacterized protein</fullName>
    </submittedName>
</protein>
<reference evidence="2" key="1">
    <citation type="submission" date="2022-11" db="UniProtKB">
        <authorList>
            <consortium name="WormBaseParasite"/>
        </authorList>
    </citation>
    <scope>IDENTIFICATION</scope>
</reference>
<organism evidence="1 2">
    <name type="scientific">Panagrolaimus sp. ES5</name>
    <dbReference type="NCBI Taxonomy" id="591445"/>
    <lineage>
        <taxon>Eukaryota</taxon>
        <taxon>Metazoa</taxon>
        <taxon>Ecdysozoa</taxon>
        <taxon>Nematoda</taxon>
        <taxon>Chromadorea</taxon>
        <taxon>Rhabditida</taxon>
        <taxon>Tylenchina</taxon>
        <taxon>Panagrolaimomorpha</taxon>
        <taxon>Panagrolaimoidea</taxon>
        <taxon>Panagrolaimidae</taxon>
        <taxon>Panagrolaimus</taxon>
    </lineage>
</organism>